<protein>
    <recommendedName>
        <fullName evidence="1">Protein kinase domain-containing protein</fullName>
    </recommendedName>
</protein>
<dbReference type="InParanoid" id="A0DFX3"/>
<dbReference type="PROSITE" id="PS00108">
    <property type="entry name" value="PROTEIN_KINASE_ST"/>
    <property type="match status" value="1"/>
</dbReference>
<dbReference type="InterPro" id="IPR011009">
    <property type="entry name" value="Kinase-like_dom_sf"/>
</dbReference>
<dbReference type="SUPFAM" id="SSF56112">
    <property type="entry name" value="Protein kinase-like (PK-like)"/>
    <property type="match status" value="1"/>
</dbReference>
<dbReference type="GO" id="GO:0005634">
    <property type="term" value="C:nucleus"/>
    <property type="evidence" value="ECO:0000318"/>
    <property type="project" value="GO_Central"/>
</dbReference>
<dbReference type="FunFam" id="3.30.200.20:FF:000683">
    <property type="entry name" value="Uncharacterized protein"/>
    <property type="match status" value="1"/>
</dbReference>
<evidence type="ECO:0000313" key="2">
    <source>
        <dbReference type="EMBL" id="CAK81940.1"/>
    </source>
</evidence>
<dbReference type="GO" id="GO:0004674">
    <property type="term" value="F:protein serine/threonine kinase activity"/>
    <property type="evidence" value="ECO:0000318"/>
    <property type="project" value="GO_Central"/>
</dbReference>
<dbReference type="GO" id="GO:0005737">
    <property type="term" value="C:cytoplasm"/>
    <property type="evidence" value="ECO:0000318"/>
    <property type="project" value="GO_Central"/>
</dbReference>
<evidence type="ECO:0000313" key="3">
    <source>
        <dbReference type="Proteomes" id="UP000000600"/>
    </source>
</evidence>
<dbReference type="Gene3D" id="3.30.200.20">
    <property type="entry name" value="Phosphorylase Kinase, domain 1"/>
    <property type="match status" value="1"/>
</dbReference>
<dbReference type="RefSeq" id="XP_001449337.1">
    <property type="nucleotide sequence ID" value="XM_001449300.1"/>
</dbReference>
<dbReference type="Proteomes" id="UP000000600">
    <property type="component" value="Unassembled WGS sequence"/>
</dbReference>
<dbReference type="PANTHER" id="PTHR44167">
    <property type="entry name" value="OVARIAN-SPECIFIC SERINE/THREONINE-PROTEIN KINASE LOK-RELATED"/>
    <property type="match status" value="1"/>
</dbReference>
<dbReference type="OMA" id="GENTFYM"/>
<reference evidence="2 3" key="1">
    <citation type="journal article" date="2006" name="Nature">
        <title>Global trends of whole-genome duplications revealed by the ciliate Paramecium tetraurelia.</title>
        <authorList>
            <consortium name="Genoscope"/>
            <person name="Aury J.-M."/>
            <person name="Jaillon O."/>
            <person name="Duret L."/>
            <person name="Noel B."/>
            <person name="Jubin C."/>
            <person name="Porcel B.M."/>
            <person name="Segurens B."/>
            <person name="Daubin V."/>
            <person name="Anthouard V."/>
            <person name="Aiach N."/>
            <person name="Arnaiz O."/>
            <person name="Billaut A."/>
            <person name="Beisson J."/>
            <person name="Blanc I."/>
            <person name="Bouhouche K."/>
            <person name="Camara F."/>
            <person name="Duharcourt S."/>
            <person name="Guigo R."/>
            <person name="Gogendeau D."/>
            <person name="Katinka M."/>
            <person name="Keller A.-M."/>
            <person name="Kissmehl R."/>
            <person name="Klotz C."/>
            <person name="Koll F."/>
            <person name="Le Moue A."/>
            <person name="Lepere C."/>
            <person name="Malinsky S."/>
            <person name="Nowacki M."/>
            <person name="Nowak J.K."/>
            <person name="Plattner H."/>
            <person name="Poulain J."/>
            <person name="Ruiz F."/>
            <person name="Serrano V."/>
            <person name="Zagulski M."/>
            <person name="Dessen P."/>
            <person name="Betermier M."/>
            <person name="Weissenbach J."/>
            <person name="Scarpelli C."/>
            <person name="Schachter V."/>
            <person name="Sperling L."/>
            <person name="Meyer E."/>
            <person name="Cohen J."/>
            <person name="Wincker P."/>
        </authorList>
    </citation>
    <scope>NUCLEOTIDE SEQUENCE [LARGE SCALE GENOMIC DNA]</scope>
    <source>
        <strain evidence="2 3">Stock d4-2</strain>
    </source>
</reference>
<name>A0DFX3_PARTE</name>
<dbReference type="PANTHER" id="PTHR44167:SF18">
    <property type="entry name" value="PROTEIN KINASE DOMAIN-CONTAINING PROTEIN"/>
    <property type="match status" value="1"/>
</dbReference>
<dbReference type="FunFam" id="1.10.510.10:FF:000945">
    <property type="entry name" value="Uncharacterized protein"/>
    <property type="match status" value="1"/>
</dbReference>
<keyword evidence="3" id="KW-1185">Reference proteome</keyword>
<dbReference type="AlphaFoldDB" id="A0DFX3"/>
<gene>
    <name evidence="2" type="ORF">GSPATT00002068001</name>
</gene>
<dbReference type="InterPro" id="IPR008271">
    <property type="entry name" value="Ser/Thr_kinase_AS"/>
</dbReference>
<evidence type="ECO:0000259" key="1">
    <source>
        <dbReference type="PROSITE" id="PS50011"/>
    </source>
</evidence>
<organism evidence="2 3">
    <name type="scientific">Paramecium tetraurelia</name>
    <dbReference type="NCBI Taxonomy" id="5888"/>
    <lineage>
        <taxon>Eukaryota</taxon>
        <taxon>Sar</taxon>
        <taxon>Alveolata</taxon>
        <taxon>Ciliophora</taxon>
        <taxon>Intramacronucleata</taxon>
        <taxon>Oligohymenophorea</taxon>
        <taxon>Peniculida</taxon>
        <taxon>Parameciidae</taxon>
        <taxon>Paramecium</taxon>
    </lineage>
</organism>
<dbReference type="OrthoDB" id="1668230at2759"/>
<dbReference type="HOGENOM" id="CLU_000288_177_2_1"/>
<proteinExistence type="predicted"/>
<dbReference type="Gene3D" id="1.10.510.10">
    <property type="entry name" value="Transferase(Phosphotransferase) domain 1"/>
    <property type="match status" value="1"/>
</dbReference>
<dbReference type="PROSITE" id="PS50011">
    <property type="entry name" value="PROTEIN_KINASE_DOM"/>
    <property type="match status" value="1"/>
</dbReference>
<sequence>MQQINYDQVLLTFQCSRKHLVIDSKYYVYLLPKALILSSNPKQQNPKYNVQLSLTSKIHWITKSKSPIIEQFGFQYKDEIKFFSAPTKDLQQLKDLMQGQIMYKDISDFYTPIYMLGKGGSSKVYLVTKKYDQSQFASKCVDKRYLQEDGGYNALFNEIQLMQRLKHDNIIQLIDLYEGENTFYMILEYLEGKSLHELLNQRQSIFEQEQIQIIIKLILQAIDYMHSQGIMHRDLKPENIMFKQTNKISTLKIVDFGLATHQNVDVFPFPKCGTPGYVAPEIANLKDLTQKYTAICDEFSVGCIFYKLQLKYLPLYRCTGKELFPGSDYQEILRLNKKCNIVLDSLTIYKTPAEAIDLITQLLKLNPKERITAQNALLHPYFSQKYESRKIKFQQSNVTKQNPMFQTQNFNTKVVNLILQKFEEEIVEEENTKQLSIPVMQNMKSFGQIQQNAYSPQNPQPRKNMKKFQTSEFDQYTQTISPQLNNFKPSLIMNCDTFTNSPNPDKTAQTTRNTLVNKGQATEAINFMYKIEEEQEEDKGIQK</sequence>
<dbReference type="InterPro" id="IPR000719">
    <property type="entry name" value="Prot_kinase_dom"/>
</dbReference>
<dbReference type="GeneID" id="5035122"/>
<dbReference type="Pfam" id="PF00069">
    <property type="entry name" value="Pkinase"/>
    <property type="match status" value="1"/>
</dbReference>
<dbReference type="GO" id="GO:0044773">
    <property type="term" value="P:mitotic DNA damage checkpoint signaling"/>
    <property type="evidence" value="ECO:0000318"/>
    <property type="project" value="GO_Central"/>
</dbReference>
<dbReference type="eggNOG" id="KOG0032">
    <property type="taxonomic scope" value="Eukaryota"/>
</dbReference>
<feature type="domain" description="Protein kinase" evidence="1">
    <location>
        <begin position="110"/>
        <end position="382"/>
    </location>
</feature>
<accession>A0DFX3</accession>
<dbReference type="GO" id="GO:0005524">
    <property type="term" value="F:ATP binding"/>
    <property type="evidence" value="ECO:0007669"/>
    <property type="project" value="InterPro"/>
</dbReference>
<dbReference type="SMART" id="SM00220">
    <property type="entry name" value="S_TKc"/>
    <property type="match status" value="1"/>
</dbReference>
<dbReference type="KEGG" id="ptm:GSPATT00002068001"/>
<dbReference type="EMBL" id="CT868429">
    <property type="protein sequence ID" value="CAK81940.1"/>
    <property type="molecule type" value="Genomic_DNA"/>
</dbReference>